<evidence type="ECO:0000256" key="2">
    <source>
        <dbReference type="ARBA" id="ARBA00022857"/>
    </source>
</evidence>
<dbReference type="PANTHER" id="PTHR47378">
    <property type="entry name" value="DIVINYL CHLOROPHYLLIDE A 8-VINYL-REDUCTASE, CHLOROPLASTIC"/>
    <property type="match status" value="1"/>
</dbReference>
<evidence type="ECO:0000256" key="5">
    <source>
        <dbReference type="ARBA" id="ARBA00023171"/>
    </source>
</evidence>
<protein>
    <recommendedName>
        <fullName evidence="7">Divinyl chlorophyllide a 8-vinyl-reductase, chloroplastic</fullName>
        <ecNumber evidence="6">1.3.1.75</ecNumber>
    </recommendedName>
</protein>
<evidence type="ECO:0000313" key="11">
    <source>
        <dbReference type="Proteomes" id="UP001560685"/>
    </source>
</evidence>
<dbReference type="Pfam" id="PF13460">
    <property type="entry name" value="NAD_binding_10"/>
    <property type="match status" value="1"/>
</dbReference>
<keyword evidence="3" id="KW-0809">Transit peptide</keyword>
<dbReference type="CDD" id="cd05243">
    <property type="entry name" value="SDR_a5"/>
    <property type="match status" value="1"/>
</dbReference>
<keyword evidence="4" id="KW-0560">Oxidoreductase</keyword>
<sequence>MQKTVLIAGATGYLGSFLTEAYKRAGYRVKALSRQADQIRENDLWVDEIYVGEATKVESLRGICDGVDLVVSALGITRQQDGMSYEQVDYGANLNLMNEALRSEVKQFVYVHVLNADRMPNVELAIAKQKFVDALAAAPIRSCVICPSGYFSDLRTFLEMAQKGKIYLFGQGEFAISPIHGSDLAATIVESAERGVAKLDVGGPHALSQNQIAKMAFAALGKSERITHVPLWLGKAIVFLAKNLGFRSQTGPLEFFLAASSICMSAPAHGEKTLKQYFENEARRFGRD</sequence>
<evidence type="ECO:0000256" key="7">
    <source>
        <dbReference type="ARBA" id="ARBA00024089"/>
    </source>
</evidence>
<evidence type="ECO:0000256" key="3">
    <source>
        <dbReference type="ARBA" id="ARBA00022946"/>
    </source>
</evidence>
<reference evidence="10 11" key="1">
    <citation type="submission" date="2024-05" db="EMBL/GenBank/DDBJ databases">
        <title>Three bacterial strains, DH-69, EH-24, and ECK-19 isolated from coastal sediments.</title>
        <authorList>
            <person name="Ye Y.-Q."/>
            <person name="Du Z.-J."/>
        </authorList>
    </citation>
    <scope>NUCLEOTIDE SEQUENCE [LARGE SCALE GENOMIC DNA]</scope>
    <source>
        <strain evidence="10 11">ECK-19</strain>
    </source>
</reference>
<evidence type="ECO:0000313" key="10">
    <source>
        <dbReference type="EMBL" id="MEX6632037.1"/>
    </source>
</evidence>
<evidence type="ECO:0000259" key="9">
    <source>
        <dbReference type="Pfam" id="PF13460"/>
    </source>
</evidence>
<name>A0ABV3Z1A9_9PROT</name>
<comment type="catalytic activity">
    <reaction evidence="8">
        <text>protochlorophyllide a + NADP(+) = 3,8-divinyl protochlorophyllide a + NADPH + H(+)</text>
        <dbReference type="Rhea" id="RHEA:48884"/>
        <dbReference type="ChEBI" id="CHEBI:15378"/>
        <dbReference type="ChEBI" id="CHEBI:57783"/>
        <dbReference type="ChEBI" id="CHEBI:58349"/>
        <dbReference type="ChEBI" id="CHEBI:58632"/>
        <dbReference type="ChEBI" id="CHEBI:83350"/>
        <dbReference type="EC" id="1.3.1.75"/>
    </reaction>
</comment>
<dbReference type="InterPro" id="IPR036291">
    <property type="entry name" value="NAD(P)-bd_dom_sf"/>
</dbReference>
<dbReference type="RefSeq" id="WP_369311721.1">
    <property type="nucleotide sequence ID" value="NZ_JBEHZE010000001.1"/>
</dbReference>
<dbReference type="InterPro" id="IPR016040">
    <property type="entry name" value="NAD(P)-bd_dom"/>
</dbReference>
<dbReference type="SUPFAM" id="SSF51735">
    <property type="entry name" value="NAD(P)-binding Rossmann-fold domains"/>
    <property type="match status" value="1"/>
</dbReference>
<feature type="domain" description="NAD(P)-binding" evidence="9">
    <location>
        <begin position="9"/>
        <end position="131"/>
    </location>
</feature>
<dbReference type="Gene3D" id="3.40.50.720">
    <property type="entry name" value="NAD(P)-binding Rossmann-like Domain"/>
    <property type="match status" value="1"/>
</dbReference>
<comment type="caution">
    <text evidence="10">The sequence shown here is derived from an EMBL/GenBank/DDBJ whole genome shotgun (WGS) entry which is preliminary data.</text>
</comment>
<keyword evidence="11" id="KW-1185">Reference proteome</keyword>
<dbReference type="EMBL" id="JBEHZE010000001">
    <property type="protein sequence ID" value="MEX6632037.1"/>
    <property type="molecule type" value="Genomic_DNA"/>
</dbReference>
<evidence type="ECO:0000256" key="6">
    <source>
        <dbReference type="ARBA" id="ARBA00024059"/>
    </source>
</evidence>
<dbReference type="InterPro" id="IPR044201">
    <property type="entry name" value="DVR-like"/>
</dbReference>
<evidence type="ECO:0000256" key="8">
    <source>
        <dbReference type="ARBA" id="ARBA00049498"/>
    </source>
</evidence>
<comment type="pathway">
    <text evidence="1">Porphyrin-containing compound metabolism; chlorophyll biosynthesis.</text>
</comment>
<keyword evidence="5" id="KW-0149">Chlorophyll biosynthesis</keyword>
<dbReference type="Proteomes" id="UP001560685">
    <property type="component" value="Unassembled WGS sequence"/>
</dbReference>
<dbReference type="PANTHER" id="PTHR47378:SF1">
    <property type="entry name" value="DIVINYL CHLOROPHYLLIDE A 8-VINYL-REDUCTASE, CHLOROPLASTIC"/>
    <property type="match status" value="1"/>
</dbReference>
<accession>A0ABV3Z1A9</accession>
<evidence type="ECO:0000256" key="4">
    <source>
        <dbReference type="ARBA" id="ARBA00023002"/>
    </source>
</evidence>
<organism evidence="10 11">
    <name type="scientific">Hyphococcus lacteus</name>
    <dbReference type="NCBI Taxonomy" id="3143536"/>
    <lineage>
        <taxon>Bacteria</taxon>
        <taxon>Pseudomonadati</taxon>
        <taxon>Pseudomonadota</taxon>
        <taxon>Alphaproteobacteria</taxon>
        <taxon>Parvularculales</taxon>
        <taxon>Parvularculaceae</taxon>
        <taxon>Hyphococcus</taxon>
    </lineage>
</organism>
<evidence type="ECO:0000256" key="1">
    <source>
        <dbReference type="ARBA" id="ARBA00005173"/>
    </source>
</evidence>
<gene>
    <name evidence="10" type="ORF">ABFZ84_00600</name>
</gene>
<proteinExistence type="predicted"/>
<keyword evidence="2" id="KW-0521">NADP</keyword>
<dbReference type="EC" id="1.3.1.75" evidence="6"/>